<protein>
    <submittedName>
        <fullName evidence="2">Terminase</fullName>
    </submittedName>
</protein>
<dbReference type="RefSeq" id="WP_233338881.1">
    <property type="nucleotide sequence ID" value="NZ_JAJTVO010000006.1"/>
</dbReference>
<evidence type="ECO:0000256" key="1">
    <source>
        <dbReference type="SAM" id="Phobius"/>
    </source>
</evidence>
<proteinExistence type="predicted"/>
<sequence>MPRQVTATQAKLTDALDKHVLSILKENEKRIKEINTPFNPIKGEGCGDKRFLLFLPDFPIQRQQLPVSMKKIPLVKMLIEFGSCKAVIEELHKDIEEPYNLEEEKEQLVEQFTRIRMKHDPFFFFATFIYIKPKGGGLPFRFVLRRPQRRLLRWLEERRKKNRPIRLILLKARQWGGSTVIQMYFLWLQLMWQKGLNSLIVAQVKDTAETIRGMFEKALKNFPTKFLYEMGEAFSENEPKFVGVGTSGNVKKVPQRFCKIKVGSMERPLSANGEDYNLVHLSEVGLWKKTDGKSPEEVVQNATNGILYRPYTMIAYESTANGTGNFFHKEWLAAKKGQSQFEPFFVPWYEIYDMYHLEFESKKQKVEFAKWLYENRNNTNTMSDREEPCTYLWKLWTLGAPLEAINWYIAERRKFTDHADMAAGYPTDDIEAFKHSGAKVFAEDKVDKFRKGCRAPKFIGDVYGDGYKGKKCMQNVRFCEDKQGQLWIWSKPETFDDCKVINRYLVVVDIGGRSKNADWSVICVFDRYWMMEGGKPYVVAQWYGHIDMDLLAWKAAQIAKYYNDALLVIESNTLETKDKEHILEGGDQSEFILNQIKDVYDNLYARKQSESDIKNKVPVKYGFHTNVATKPMVISVLVQVIREQLYVERDDRCLDEYLTYEKNGTVYEAADGKHDDLLMTRAIGLHICFNEMEMPKMIQIQARVMRRKVSVSAATII</sequence>
<dbReference type="Proteomes" id="UP001200307">
    <property type="component" value="Unassembled WGS sequence"/>
</dbReference>
<dbReference type="Gene3D" id="3.30.420.240">
    <property type="match status" value="1"/>
</dbReference>
<name>A0AAW4YJM6_9BACT</name>
<evidence type="ECO:0000313" key="2">
    <source>
        <dbReference type="EMBL" id="MCE4121644.1"/>
    </source>
</evidence>
<keyword evidence="1" id="KW-0812">Transmembrane</keyword>
<organism evidence="2 3">
    <name type="scientific">Segatella copri</name>
    <dbReference type="NCBI Taxonomy" id="165179"/>
    <lineage>
        <taxon>Bacteria</taxon>
        <taxon>Pseudomonadati</taxon>
        <taxon>Bacteroidota</taxon>
        <taxon>Bacteroidia</taxon>
        <taxon>Bacteroidales</taxon>
        <taxon>Prevotellaceae</taxon>
        <taxon>Segatella</taxon>
    </lineage>
</organism>
<dbReference type="AlphaFoldDB" id="A0AAW4YJM6"/>
<gene>
    <name evidence="2" type="ORF">LYY06_05090</name>
</gene>
<evidence type="ECO:0000313" key="3">
    <source>
        <dbReference type="Proteomes" id="UP001200307"/>
    </source>
</evidence>
<reference evidence="2" key="1">
    <citation type="submission" date="2021-12" db="EMBL/GenBank/DDBJ databases">
        <authorList>
            <person name="Lv X."/>
        </authorList>
    </citation>
    <scope>NUCLEOTIDE SEQUENCE</scope>
    <source>
        <strain evidence="2">HF2106</strain>
    </source>
</reference>
<comment type="caution">
    <text evidence="2">The sequence shown here is derived from an EMBL/GenBank/DDBJ whole genome shotgun (WGS) entry which is preliminary data.</text>
</comment>
<dbReference type="Gene3D" id="3.40.50.300">
    <property type="entry name" value="P-loop containing nucleotide triphosphate hydrolases"/>
    <property type="match status" value="1"/>
</dbReference>
<keyword evidence="1" id="KW-1133">Transmembrane helix</keyword>
<dbReference type="InterPro" id="IPR027417">
    <property type="entry name" value="P-loop_NTPase"/>
</dbReference>
<feature type="transmembrane region" description="Helical" evidence="1">
    <location>
        <begin position="122"/>
        <end position="144"/>
    </location>
</feature>
<accession>A0AAW4YJM6</accession>
<dbReference type="EMBL" id="JAJTVO010000006">
    <property type="protein sequence ID" value="MCE4121644.1"/>
    <property type="molecule type" value="Genomic_DNA"/>
</dbReference>
<keyword evidence="1" id="KW-0472">Membrane</keyword>